<name>A0ABP9CIH0_9ACTN</name>
<evidence type="ECO:0000313" key="7">
    <source>
        <dbReference type="Proteomes" id="UP001500839"/>
    </source>
</evidence>
<dbReference type="SMART" id="SM00382">
    <property type="entry name" value="AAA"/>
    <property type="match status" value="1"/>
</dbReference>
<dbReference type="Pfam" id="PF00005">
    <property type="entry name" value="ABC_tran"/>
    <property type="match status" value="1"/>
</dbReference>
<keyword evidence="1" id="KW-0813">Transport</keyword>
<dbReference type="PANTHER" id="PTHR42794">
    <property type="entry name" value="HEMIN IMPORT ATP-BINDING PROTEIN HMUV"/>
    <property type="match status" value="1"/>
</dbReference>
<comment type="caution">
    <text evidence="6">The sequence shown here is derived from an EMBL/GenBank/DDBJ whole genome shotgun (WGS) entry which is preliminary data.</text>
</comment>
<keyword evidence="7" id="KW-1185">Reference proteome</keyword>
<dbReference type="CDD" id="cd03214">
    <property type="entry name" value="ABC_Iron-Siderophores_B12_Hemin"/>
    <property type="match status" value="1"/>
</dbReference>
<dbReference type="InterPro" id="IPR003439">
    <property type="entry name" value="ABC_transporter-like_ATP-bd"/>
</dbReference>
<sequence length="254" mass="27668">MTGLLSATGVDVMLGGNHILKGLDIDVEAGRLTSLIGPNGAGKSTVFATLSGDLEPTRGQVLLDGAPVRSYRPRQLALRRAVLPQDHLVRFSYSVEEVVHLARLSHPTDPETDDRIVAQSMEAAEVGHMRRRDVQTLSGGEMARTAFARTLAQTTPVVLLDEPTAALDLRHQEAVLRHARRLRDDGACVVVVLHDLNLASAYSDRVVMLHGGVVVADGPPRAVFTARRIKEVYRQEVLVTDHPTRDCPMIVTID</sequence>
<dbReference type="EMBL" id="BAABKQ010000001">
    <property type="protein sequence ID" value="GAA4811979.1"/>
    <property type="molecule type" value="Genomic_DNA"/>
</dbReference>
<dbReference type="InterPro" id="IPR027417">
    <property type="entry name" value="P-loop_NTPase"/>
</dbReference>
<feature type="domain" description="ABC transporter" evidence="5">
    <location>
        <begin position="5"/>
        <end position="236"/>
    </location>
</feature>
<proteinExistence type="predicted"/>
<dbReference type="Gene3D" id="3.40.50.300">
    <property type="entry name" value="P-loop containing nucleotide triphosphate hydrolases"/>
    <property type="match status" value="1"/>
</dbReference>
<dbReference type="GO" id="GO:0005524">
    <property type="term" value="F:ATP binding"/>
    <property type="evidence" value="ECO:0007669"/>
    <property type="project" value="UniProtKB-KW"/>
</dbReference>
<keyword evidence="4" id="KW-1278">Translocase</keyword>
<dbReference type="RefSeq" id="WP_200173787.1">
    <property type="nucleotide sequence ID" value="NZ_BAABKQ010000001.1"/>
</dbReference>
<dbReference type="PROSITE" id="PS50893">
    <property type="entry name" value="ABC_TRANSPORTER_2"/>
    <property type="match status" value="1"/>
</dbReference>
<organism evidence="6 7">
    <name type="scientific">Tomitella cavernea</name>
    <dbReference type="NCBI Taxonomy" id="1387982"/>
    <lineage>
        <taxon>Bacteria</taxon>
        <taxon>Bacillati</taxon>
        <taxon>Actinomycetota</taxon>
        <taxon>Actinomycetes</taxon>
        <taxon>Mycobacteriales</taxon>
        <taxon>Tomitella</taxon>
    </lineage>
</organism>
<evidence type="ECO:0000256" key="1">
    <source>
        <dbReference type="ARBA" id="ARBA00022448"/>
    </source>
</evidence>
<keyword evidence="3 6" id="KW-0067">ATP-binding</keyword>
<accession>A0ABP9CIH0</accession>
<dbReference type="NCBIfam" id="NF010068">
    <property type="entry name" value="PRK13548.1"/>
    <property type="match status" value="1"/>
</dbReference>
<dbReference type="SUPFAM" id="SSF52540">
    <property type="entry name" value="P-loop containing nucleoside triphosphate hydrolases"/>
    <property type="match status" value="1"/>
</dbReference>
<gene>
    <name evidence="6" type="ORF">GCM10023353_15850</name>
</gene>
<dbReference type="Proteomes" id="UP001500839">
    <property type="component" value="Unassembled WGS sequence"/>
</dbReference>
<evidence type="ECO:0000256" key="4">
    <source>
        <dbReference type="ARBA" id="ARBA00022967"/>
    </source>
</evidence>
<evidence type="ECO:0000256" key="3">
    <source>
        <dbReference type="ARBA" id="ARBA00022840"/>
    </source>
</evidence>
<reference evidence="7" key="1">
    <citation type="journal article" date="2019" name="Int. J. Syst. Evol. Microbiol.">
        <title>The Global Catalogue of Microorganisms (GCM) 10K type strain sequencing project: providing services to taxonomists for standard genome sequencing and annotation.</title>
        <authorList>
            <consortium name="The Broad Institute Genomics Platform"/>
            <consortium name="The Broad Institute Genome Sequencing Center for Infectious Disease"/>
            <person name="Wu L."/>
            <person name="Ma J."/>
        </authorList>
    </citation>
    <scope>NUCLEOTIDE SEQUENCE [LARGE SCALE GENOMIC DNA]</scope>
    <source>
        <strain evidence="7">JCM 18542</strain>
    </source>
</reference>
<keyword evidence="2" id="KW-0547">Nucleotide-binding</keyword>
<protein>
    <submittedName>
        <fullName evidence="6">Heme ABC transporter ATP-binding protein</fullName>
    </submittedName>
</protein>
<dbReference type="PANTHER" id="PTHR42794:SF1">
    <property type="entry name" value="HEMIN IMPORT ATP-BINDING PROTEIN HMUV"/>
    <property type="match status" value="1"/>
</dbReference>
<evidence type="ECO:0000256" key="2">
    <source>
        <dbReference type="ARBA" id="ARBA00022741"/>
    </source>
</evidence>
<evidence type="ECO:0000313" key="6">
    <source>
        <dbReference type="EMBL" id="GAA4811979.1"/>
    </source>
</evidence>
<evidence type="ECO:0000259" key="5">
    <source>
        <dbReference type="PROSITE" id="PS50893"/>
    </source>
</evidence>
<dbReference type="InterPro" id="IPR003593">
    <property type="entry name" value="AAA+_ATPase"/>
</dbReference>